<protein>
    <submittedName>
        <fullName evidence="1">MoaD/ThiS family protein</fullName>
    </submittedName>
</protein>
<dbReference type="SUPFAM" id="SSF54285">
    <property type="entry name" value="MoaD/ThiS"/>
    <property type="match status" value="1"/>
</dbReference>
<dbReference type="InterPro" id="IPR012675">
    <property type="entry name" value="Beta-grasp_dom_sf"/>
</dbReference>
<dbReference type="EMBL" id="JAFLEQ010000008">
    <property type="protein sequence ID" value="MBN9643826.1"/>
    <property type="molecule type" value="Genomic_DNA"/>
</dbReference>
<reference evidence="1" key="1">
    <citation type="submission" date="2021-03" db="EMBL/GenBank/DDBJ databases">
        <authorList>
            <person name="Sun Q."/>
        </authorList>
    </citation>
    <scope>NUCLEOTIDE SEQUENCE</scope>
    <source>
        <strain evidence="1">CCM 8862</strain>
    </source>
</reference>
<dbReference type="RefSeq" id="WP_207118550.1">
    <property type="nucleotide sequence ID" value="NZ_JAFLEQ010000008.1"/>
</dbReference>
<organism evidence="1 2">
    <name type="scientific">Corynebacterium mendelii</name>
    <dbReference type="NCBI Taxonomy" id="2765362"/>
    <lineage>
        <taxon>Bacteria</taxon>
        <taxon>Bacillati</taxon>
        <taxon>Actinomycetota</taxon>
        <taxon>Actinomycetes</taxon>
        <taxon>Mycobacteriales</taxon>
        <taxon>Corynebacteriaceae</taxon>
        <taxon>Corynebacterium</taxon>
    </lineage>
</organism>
<proteinExistence type="predicted"/>
<sequence>MATVRFFAAAKEAARCGEKTVPATDLVGLKQQLEKSFGDGFSRVLQQSSWLVDGVRVPMGDNRPIGDDTVVDVLPPFAGG</sequence>
<name>A0A939DZR5_9CORY</name>
<dbReference type="Gene3D" id="3.10.20.30">
    <property type="match status" value="1"/>
</dbReference>
<dbReference type="AlphaFoldDB" id="A0A939DZR5"/>
<evidence type="ECO:0000313" key="1">
    <source>
        <dbReference type="EMBL" id="MBN9643826.1"/>
    </source>
</evidence>
<gene>
    <name evidence="1" type="ORF">JZY06_04205</name>
</gene>
<comment type="caution">
    <text evidence="1">The sequence shown here is derived from an EMBL/GenBank/DDBJ whole genome shotgun (WGS) entry which is preliminary data.</text>
</comment>
<keyword evidence="2" id="KW-1185">Reference proteome</keyword>
<accession>A0A939DZR5</accession>
<dbReference type="InterPro" id="IPR016155">
    <property type="entry name" value="Mopterin_synth/thiamin_S_b"/>
</dbReference>
<dbReference type="Proteomes" id="UP000664332">
    <property type="component" value="Unassembled WGS sequence"/>
</dbReference>
<evidence type="ECO:0000313" key="2">
    <source>
        <dbReference type="Proteomes" id="UP000664332"/>
    </source>
</evidence>